<dbReference type="PANTHER" id="PTHR34975:SF2">
    <property type="entry name" value="SPORE GERMINATION PROTEIN A2"/>
    <property type="match status" value="1"/>
</dbReference>
<evidence type="ECO:0000256" key="1">
    <source>
        <dbReference type="ARBA" id="ARBA00004141"/>
    </source>
</evidence>
<evidence type="ECO:0000256" key="8">
    <source>
        <dbReference type="SAM" id="Phobius"/>
    </source>
</evidence>
<feature type="transmembrane region" description="Helical" evidence="8">
    <location>
        <begin position="188"/>
        <end position="209"/>
    </location>
</feature>
<organism evidence="9 10">
    <name type="scientific">Ureibacillus endophyticus</name>
    <dbReference type="NCBI Taxonomy" id="1978490"/>
    <lineage>
        <taxon>Bacteria</taxon>
        <taxon>Bacillati</taxon>
        <taxon>Bacillota</taxon>
        <taxon>Bacilli</taxon>
        <taxon>Bacillales</taxon>
        <taxon>Caryophanaceae</taxon>
        <taxon>Ureibacillus</taxon>
    </lineage>
</organism>
<dbReference type="AlphaFoldDB" id="A0A494Z3U2"/>
<dbReference type="EMBL" id="RBZN01000019">
    <property type="protein sequence ID" value="RKQ16680.1"/>
    <property type="molecule type" value="Genomic_DNA"/>
</dbReference>
<keyword evidence="7 8" id="KW-0472">Membrane</keyword>
<evidence type="ECO:0000256" key="5">
    <source>
        <dbReference type="ARBA" id="ARBA00022692"/>
    </source>
</evidence>
<keyword evidence="10" id="KW-1185">Reference proteome</keyword>
<feature type="transmembrane region" description="Helical" evidence="8">
    <location>
        <begin position="118"/>
        <end position="140"/>
    </location>
</feature>
<evidence type="ECO:0000313" key="9">
    <source>
        <dbReference type="EMBL" id="RKQ16680.1"/>
    </source>
</evidence>
<evidence type="ECO:0000256" key="2">
    <source>
        <dbReference type="ARBA" id="ARBA00007998"/>
    </source>
</evidence>
<reference evidence="9 10" key="1">
    <citation type="journal article" date="2016" name="Antonie Van Leeuwenhoek">
        <title>Lysinibacillus endophyticus sp. nov., an indole-3-acetic acid producing endophytic bacterium isolated from corn root (Zea mays cv. Xinken-5).</title>
        <authorList>
            <person name="Yu J."/>
            <person name="Guan X."/>
            <person name="Liu C."/>
            <person name="Xiang W."/>
            <person name="Yu Z."/>
            <person name="Liu X."/>
            <person name="Wang G."/>
        </authorList>
    </citation>
    <scope>NUCLEOTIDE SEQUENCE [LARGE SCALE GENOMIC DNA]</scope>
    <source>
        <strain evidence="9 10">DSM 100506</strain>
    </source>
</reference>
<keyword evidence="4" id="KW-0309">Germination</keyword>
<dbReference type="GO" id="GO:0016020">
    <property type="term" value="C:membrane"/>
    <property type="evidence" value="ECO:0007669"/>
    <property type="project" value="UniProtKB-SubCell"/>
</dbReference>
<evidence type="ECO:0000256" key="4">
    <source>
        <dbReference type="ARBA" id="ARBA00022544"/>
    </source>
</evidence>
<keyword evidence="3" id="KW-0813">Transport</keyword>
<keyword evidence="6 8" id="KW-1133">Transmembrane helix</keyword>
<keyword evidence="5 8" id="KW-0812">Transmembrane</keyword>
<evidence type="ECO:0000313" key="10">
    <source>
        <dbReference type="Proteomes" id="UP000272238"/>
    </source>
</evidence>
<dbReference type="RefSeq" id="WP_121214491.1">
    <property type="nucleotide sequence ID" value="NZ_RBZN01000019.1"/>
</dbReference>
<feature type="transmembrane region" description="Helical" evidence="8">
    <location>
        <begin position="221"/>
        <end position="244"/>
    </location>
</feature>
<gene>
    <name evidence="9" type="ORF">D8M03_09280</name>
</gene>
<dbReference type="GO" id="GO:0009847">
    <property type="term" value="P:spore germination"/>
    <property type="evidence" value="ECO:0007669"/>
    <property type="project" value="InterPro"/>
</dbReference>
<evidence type="ECO:0000256" key="3">
    <source>
        <dbReference type="ARBA" id="ARBA00022448"/>
    </source>
</evidence>
<evidence type="ECO:0000256" key="7">
    <source>
        <dbReference type="ARBA" id="ARBA00023136"/>
    </source>
</evidence>
<feature type="transmembrane region" description="Helical" evidence="8">
    <location>
        <begin position="87"/>
        <end position="112"/>
    </location>
</feature>
<name>A0A494Z3U2_9BACL</name>
<feature type="transmembrane region" description="Helical" evidence="8">
    <location>
        <begin position="12"/>
        <end position="34"/>
    </location>
</feature>
<dbReference type="NCBIfam" id="TIGR00912">
    <property type="entry name" value="2A0309"/>
    <property type="match status" value="1"/>
</dbReference>
<comment type="similarity">
    <text evidence="2">Belongs to the amino acid-polyamine-organocation (APC) superfamily. Spore germination protein (SGP) (TC 2.A.3.9) family.</text>
</comment>
<sequence length="375" mass="43756">MKNTIYVGNTQQFNAFLLFYIVVAAQIGVGIHGFQRVLYEDAKQDAWISLVLSFVFAHIVVTVMMKTLDMFESNDLYGIHLDIFGKYFGTTLNCIYCLYPLFAFIAIVINYIEVINTWVFPYLSPNFLCLTILIITIYAFTGGLRIIVGLCFFSFFFILWIPPILIIPLKYSDWNFLLPILDNELKDIAKGVLSMTFTIIGFEIINVIYPFVKEKDKYKRYVHLGLLFTFLLYLAILLISLTFFSGGQLSKTIWATLTLFSIIRLPFIERVEIITICVWLIIILPNLCLFMWSAYRGIIRMKVISPVKFSVFFAIIIFIANILFYKRSTINIYDKYYGRVAFFIVFIYPFILFLLAWIKKKFRKIKTAGEHNNEN</sequence>
<dbReference type="Proteomes" id="UP000272238">
    <property type="component" value="Unassembled WGS sequence"/>
</dbReference>
<dbReference type="OrthoDB" id="2380240at2"/>
<feature type="transmembrane region" description="Helical" evidence="8">
    <location>
        <begin position="336"/>
        <end position="358"/>
    </location>
</feature>
<comment type="subcellular location">
    <subcellularLocation>
        <location evidence="1">Membrane</location>
        <topology evidence="1">Multi-pass membrane protein</topology>
    </subcellularLocation>
</comment>
<feature type="transmembrane region" description="Helical" evidence="8">
    <location>
        <begin position="147"/>
        <end position="168"/>
    </location>
</feature>
<dbReference type="PANTHER" id="PTHR34975">
    <property type="entry name" value="SPORE GERMINATION PROTEIN A2"/>
    <property type="match status" value="1"/>
</dbReference>
<dbReference type="Pfam" id="PF03845">
    <property type="entry name" value="Spore_permease"/>
    <property type="match status" value="1"/>
</dbReference>
<comment type="caution">
    <text evidence="9">The sequence shown here is derived from an EMBL/GenBank/DDBJ whole genome shotgun (WGS) entry which is preliminary data.</text>
</comment>
<dbReference type="InterPro" id="IPR004761">
    <property type="entry name" value="Spore_GerAB"/>
</dbReference>
<protein>
    <submittedName>
        <fullName evidence="9">Spore gernimation protein</fullName>
    </submittedName>
</protein>
<feature type="transmembrane region" description="Helical" evidence="8">
    <location>
        <begin position="273"/>
        <end position="295"/>
    </location>
</feature>
<proteinExistence type="inferred from homology"/>
<evidence type="ECO:0000256" key="6">
    <source>
        <dbReference type="ARBA" id="ARBA00022989"/>
    </source>
</evidence>
<feature type="transmembrane region" description="Helical" evidence="8">
    <location>
        <begin position="307"/>
        <end position="324"/>
    </location>
</feature>
<feature type="transmembrane region" description="Helical" evidence="8">
    <location>
        <begin position="46"/>
        <end position="66"/>
    </location>
</feature>
<accession>A0A494Z3U2</accession>